<feature type="signal peptide" evidence="1">
    <location>
        <begin position="1"/>
        <end position="25"/>
    </location>
</feature>
<keyword evidence="3" id="KW-1185">Reference proteome</keyword>
<organism evidence="2 3">
    <name type="scientific">Qipengyuania mesophila</name>
    <dbReference type="NCBI Taxonomy" id="2867246"/>
    <lineage>
        <taxon>Bacteria</taxon>
        <taxon>Pseudomonadati</taxon>
        <taxon>Pseudomonadota</taxon>
        <taxon>Alphaproteobacteria</taxon>
        <taxon>Sphingomonadales</taxon>
        <taxon>Erythrobacteraceae</taxon>
        <taxon>Qipengyuania</taxon>
    </lineage>
</organism>
<comment type="caution">
    <text evidence="2">The sequence shown here is derived from an EMBL/GenBank/DDBJ whole genome shotgun (WGS) entry which is preliminary data.</text>
</comment>
<proteinExistence type="predicted"/>
<feature type="chain" id="PRO_5046661268" evidence="1">
    <location>
        <begin position="26"/>
        <end position="252"/>
    </location>
</feature>
<keyword evidence="1" id="KW-0732">Signal</keyword>
<reference evidence="2 3" key="1">
    <citation type="submission" date="2021-08" db="EMBL/GenBank/DDBJ databases">
        <title>Comparative Genomics Analysis of the Genus Qipengyuania Reveals Extensive Genetic Diversity and Metabolic Versatility, Including the Description of Fifteen Novel Species.</title>
        <authorList>
            <person name="Liu Y."/>
        </authorList>
    </citation>
    <scope>NUCLEOTIDE SEQUENCE [LARGE SCALE GENOMIC DNA]</scope>
    <source>
        <strain evidence="2 3">YG27</strain>
    </source>
</reference>
<evidence type="ECO:0000256" key="1">
    <source>
        <dbReference type="SAM" id="SignalP"/>
    </source>
</evidence>
<evidence type="ECO:0000313" key="2">
    <source>
        <dbReference type="EMBL" id="MBX7502819.1"/>
    </source>
</evidence>
<name>A0ABS7JYT6_9SPHN</name>
<gene>
    <name evidence="2" type="ORF">K3181_15365</name>
</gene>
<accession>A0ABS7JYT6</accession>
<dbReference type="Proteomes" id="UP000782554">
    <property type="component" value="Unassembled WGS sequence"/>
</dbReference>
<evidence type="ECO:0000313" key="3">
    <source>
        <dbReference type="Proteomes" id="UP000782554"/>
    </source>
</evidence>
<sequence>MKSSLAIFTAIVAVAALPTEAIAQAEGQQQVGSRFERKPDKSPDRYAKAFIEAFKHCYYKNYPERADNFLIQTDAYSEERPKGTIDRLTLRPNKWSAGCQYDQRGTAIESTLSFNTRALRYMMAEAAYLYRFPDAPPAGMSPDSQATAPNWNVSRRYVSTGENLGKARFFGDFADCIVAKDPRGADRLVRSEIRSSEERAAAMGMVDALGDCLVAGHELELTPANIRSFAADGLWQRYVVDARVSPAKEAAE</sequence>
<protein>
    <submittedName>
        <fullName evidence="2">Uncharacterized protein</fullName>
    </submittedName>
</protein>
<dbReference type="EMBL" id="JAIGNU010000004">
    <property type="protein sequence ID" value="MBX7502819.1"/>
    <property type="molecule type" value="Genomic_DNA"/>
</dbReference>
<dbReference type="RefSeq" id="WP_221604003.1">
    <property type="nucleotide sequence ID" value="NZ_JAIGNU010000004.1"/>
</dbReference>